<dbReference type="EMBL" id="ADBF01000042">
    <property type="protein sequence ID" value="EFE49655.1"/>
    <property type="molecule type" value="Genomic_DNA"/>
</dbReference>
<dbReference type="InterPro" id="IPR008816">
    <property type="entry name" value="Gly_zipper_2TM_dom"/>
</dbReference>
<proteinExistence type="predicted"/>
<organism evidence="3 4">
    <name type="scientific">Neisseria elongata subsp. glycolytica ATCC 29315</name>
    <dbReference type="NCBI Taxonomy" id="546263"/>
    <lineage>
        <taxon>Bacteria</taxon>
        <taxon>Pseudomonadati</taxon>
        <taxon>Pseudomonadota</taxon>
        <taxon>Betaproteobacteria</taxon>
        <taxon>Neisseriales</taxon>
        <taxon>Neisseriaceae</taxon>
        <taxon>Neisseria</taxon>
    </lineage>
</organism>
<feature type="chain" id="PRO_5003055733" description="Glycine zipper 2TM domain-containing protein" evidence="1">
    <location>
        <begin position="26"/>
        <end position="81"/>
    </location>
</feature>
<evidence type="ECO:0000259" key="2">
    <source>
        <dbReference type="Pfam" id="PF05433"/>
    </source>
</evidence>
<dbReference type="Proteomes" id="UP000005536">
    <property type="component" value="Unassembled WGS sequence"/>
</dbReference>
<keyword evidence="1" id="KW-0732">Signal</keyword>
<evidence type="ECO:0000256" key="1">
    <source>
        <dbReference type="SAM" id="SignalP"/>
    </source>
</evidence>
<evidence type="ECO:0000313" key="3">
    <source>
        <dbReference type="EMBL" id="EFE49655.1"/>
    </source>
</evidence>
<feature type="domain" description="Glycine zipper 2TM" evidence="2">
    <location>
        <begin position="44"/>
        <end position="79"/>
    </location>
</feature>
<name>D4DQQ7_NEIEG</name>
<feature type="signal peptide" evidence="1">
    <location>
        <begin position="1"/>
        <end position="25"/>
    </location>
</feature>
<evidence type="ECO:0000313" key="4">
    <source>
        <dbReference type="Proteomes" id="UP000005536"/>
    </source>
</evidence>
<gene>
    <name evidence="3" type="ORF">NEIELOOT_01397</name>
</gene>
<protein>
    <recommendedName>
        <fullName evidence="2">Glycine zipper 2TM domain-containing protein</fullName>
    </recommendedName>
</protein>
<comment type="caution">
    <text evidence="3">The sequence shown here is derived from an EMBL/GenBank/DDBJ whole genome shotgun (WGS) entry which is preliminary data.</text>
</comment>
<accession>D4DQQ7</accession>
<reference evidence="3 4" key="1">
    <citation type="submission" date="2010-02" db="EMBL/GenBank/DDBJ databases">
        <authorList>
            <person name="Weinstock G."/>
            <person name="Sodergren E."/>
            <person name="Clifton S."/>
            <person name="Fulton L."/>
            <person name="Fulton B."/>
            <person name="Courtney L."/>
            <person name="Fronick C."/>
            <person name="Harrison M."/>
            <person name="Strong C."/>
            <person name="Farmer C."/>
            <person name="Delahaunty K."/>
            <person name="Markovic C."/>
            <person name="Hall O."/>
            <person name="Minx P."/>
            <person name="Tomlinson C."/>
            <person name="Mitreva M."/>
            <person name="Nelson J."/>
            <person name="Hou S."/>
            <person name="Wollam A."/>
            <person name="Pepin K.H."/>
            <person name="Johnson M."/>
            <person name="Bhonagiri V."/>
            <person name="Zhang X."/>
            <person name="Suruliraj S."/>
            <person name="Warren W."/>
            <person name="Chinwalla A."/>
            <person name="Mardis E.R."/>
            <person name="Wilson R.K."/>
        </authorList>
    </citation>
    <scope>NUCLEOTIDE SEQUENCE [LARGE SCALE GENOMIC DNA]</scope>
    <source>
        <strain evidence="3 4">ATCC 29315</strain>
    </source>
</reference>
<dbReference type="GO" id="GO:0019867">
    <property type="term" value="C:outer membrane"/>
    <property type="evidence" value="ECO:0007669"/>
    <property type="project" value="InterPro"/>
</dbReference>
<sequence length="81" mass="7994">MVFLIPIKTRSFTMKSLFLKTAVLAALAVSLTACNGMTRTQRNTAAGAAIGGVAGNLIGGTTGATLGGAALGGVIGSQIDR</sequence>
<dbReference type="STRING" id="546263.NELON_03510"/>
<dbReference type="AlphaFoldDB" id="D4DQQ7"/>
<dbReference type="Pfam" id="PF05433">
    <property type="entry name" value="Rick_17kDa_Anti"/>
    <property type="match status" value="1"/>
</dbReference>